<dbReference type="GO" id="GO:0005524">
    <property type="term" value="F:ATP binding"/>
    <property type="evidence" value="ECO:0007669"/>
    <property type="project" value="UniProtKB-KW"/>
</dbReference>
<dbReference type="AlphaFoldDB" id="A0A4R0IDL2"/>
<dbReference type="PANTHER" id="PTHR43166">
    <property type="entry name" value="AMINO ACID IMPORT ATP-BINDING PROTEIN"/>
    <property type="match status" value="1"/>
</dbReference>
<evidence type="ECO:0000256" key="8">
    <source>
        <dbReference type="ARBA" id="ARBA00047624"/>
    </source>
</evidence>
<feature type="domain" description="ABC transporter" evidence="9">
    <location>
        <begin position="6"/>
        <end position="250"/>
    </location>
</feature>
<reference evidence="10 11" key="1">
    <citation type="submission" date="2019-02" db="EMBL/GenBank/DDBJ databases">
        <title>Kribbella capetownensis sp. nov. and Kribbella speibonae sp. nov., isolated from soil.</title>
        <authorList>
            <person name="Curtis S.M."/>
            <person name="Norton I."/>
            <person name="Everest G.J."/>
            <person name="Meyers P.R."/>
        </authorList>
    </citation>
    <scope>NUCLEOTIDE SEQUENCE [LARGE SCALE GENOMIC DNA]</scope>
    <source>
        <strain evidence="10 11">DSM 27082</strain>
    </source>
</reference>
<name>A0A4R0IDL2_9ACTN</name>
<dbReference type="InterPro" id="IPR050086">
    <property type="entry name" value="MetN_ABC_transporter-like"/>
</dbReference>
<keyword evidence="5 10" id="KW-0067">ATP-binding</keyword>
<evidence type="ECO:0000313" key="11">
    <source>
        <dbReference type="Proteomes" id="UP000292695"/>
    </source>
</evidence>
<dbReference type="InterPro" id="IPR017871">
    <property type="entry name" value="ABC_transporter-like_CS"/>
</dbReference>
<dbReference type="PANTHER" id="PTHR43166:SF35">
    <property type="entry name" value="L-CYSTINE IMPORT ATP-BINDING PROTEIN TCYN"/>
    <property type="match status" value="1"/>
</dbReference>
<keyword evidence="6" id="KW-0472">Membrane</keyword>
<comment type="catalytic activity">
    <reaction evidence="8">
        <text>a polar amino acid(out) + ATP + H2O = a polar amino acid(in) + ADP + phosphate + H(+)</text>
        <dbReference type="Rhea" id="RHEA:14673"/>
        <dbReference type="ChEBI" id="CHEBI:15377"/>
        <dbReference type="ChEBI" id="CHEBI:15378"/>
        <dbReference type="ChEBI" id="CHEBI:30616"/>
        <dbReference type="ChEBI" id="CHEBI:43474"/>
        <dbReference type="ChEBI" id="CHEBI:62031"/>
        <dbReference type="ChEBI" id="CHEBI:456216"/>
        <dbReference type="EC" id="7.4.2.1"/>
    </reaction>
    <physiologicalReaction direction="left-to-right" evidence="8">
        <dbReference type="Rhea" id="RHEA:14674"/>
    </physiologicalReaction>
</comment>
<evidence type="ECO:0000259" key="9">
    <source>
        <dbReference type="PROSITE" id="PS50893"/>
    </source>
</evidence>
<dbReference type="GO" id="GO:0016887">
    <property type="term" value="F:ATP hydrolysis activity"/>
    <property type="evidence" value="ECO:0007669"/>
    <property type="project" value="InterPro"/>
</dbReference>
<dbReference type="EC" id="7.4.2.1" evidence="7"/>
<evidence type="ECO:0000256" key="7">
    <source>
        <dbReference type="ARBA" id="ARBA00038850"/>
    </source>
</evidence>
<dbReference type="FunFam" id="3.40.50.300:FF:000020">
    <property type="entry name" value="Amino acid ABC transporter ATP-binding component"/>
    <property type="match status" value="1"/>
</dbReference>
<dbReference type="SUPFAM" id="SSF52540">
    <property type="entry name" value="P-loop containing nucleoside triphosphate hydrolases"/>
    <property type="match status" value="1"/>
</dbReference>
<dbReference type="InterPro" id="IPR027417">
    <property type="entry name" value="P-loop_NTPase"/>
</dbReference>
<dbReference type="EMBL" id="SJKA01000008">
    <property type="protein sequence ID" value="TCC30537.1"/>
    <property type="molecule type" value="Genomic_DNA"/>
</dbReference>
<dbReference type="CDD" id="cd03262">
    <property type="entry name" value="ABC_HisP_GlnQ"/>
    <property type="match status" value="1"/>
</dbReference>
<dbReference type="PROSITE" id="PS00211">
    <property type="entry name" value="ABC_TRANSPORTER_1"/>
    <property type="match status" value="1"/>
</dbReference>
<dbReference type="InterPro" id="IPR003439">
    <property type="entry name" value="ABC_transporter-like_ATP-bd"/>
</dbReference>
<comment type="caution">
    <text evidence="10">The sequence shown here is derived from an EMBL/GenBank/DDBJ whole genome shotgun (WGS) entry which is preliminary data.</text>
</comment>
<evidence type="ECO:0000256" key="3">
    <source>
        <dbReference type="ARBA" id="ARBA00022475"/>
    </source>
</evidence>
<evidence type="ECO:0000256" key="4">
    <source>
        <dbReference type="ARBA" id="ARBA00022741"/>
    </source>
</evidence>
<dbReference type="Gene3D" id="3.40.50.300">
    <property type="entry name" value="P-loop containing nucleotide triphosphate hydrolases"/>
    <property type="match status" value="1"/>
</dbReference>
<evidence type="ECO:0000256" key="6">
    <source>
        <dbReference type="ARBA" id="ARBA00023136"/>
    </source>
</evidence>
<comment type="subcellular location">
    <subcellularLocation>
        <location evidence="1">Cell membrane</location>
        <topology evidence="1">Peripheral membrane protein</topology>
    </subcellularLocation>
</comment>
<keyword evidence="4" id="KW-0547">Nucleotide-binding</keyword>
<dbReference type="InterPro" id="IPR030679">
    <property type="entry name" value="ABC_ATPase_HisP-typ"/>
</dbReference>
<organism evidence="10 11">
    <name type="scientific">Kribbella sindirgiensis</name>
    <dbReference type="NCBI Taxonomy" id="1124744"/>
    <lineage>
        <taxon>Bacteria</taxon>
        <taxon>Bacillati</taxon>
        <taxon>Actinomycetota</taxon>
        <taxon>Actinomycetes</taxon>
        <taxon>Propionibacteriales</taxon>
        <taxon>Kribbellaceae</taxon>
        <taxon>Kribbella</taxon>
    </lineage>
</organism>
<evidence type="ECO:0000256" key="1">
    <source>
        <dbReference type="ARBA" id="ARBA00004202"/>
    </source>
</evidence>
<dbReference type="SMART" id="SM00382">
    <property type="entry name" value="AAA"/>
    <property type="match status" value="1"/>
</dbReference>
<dbReference type="OrthoDB" id="9806471at2"/>
<dbReference type="GO" id="GO:0015426">
    <property type="term" value="F:ATPase-coupled polar amino acid-transporter activity"/>
    <property type="evidence" value="ECO:0007669"/>
    <property type="project" value="UniProtKB-EC"/>
</dbReference>
<dbReference type="RefSeq" id="WP_131292433.1">
    <property type="nucleotide sequence ID" value="NZ_SJKA01000008.1"/>
</dbReference>
<evidence type="ECO:0000256" key="5">
    <source>
        <dbReference type="ARBA" id="ARBA00022840"/>
    </source>
</evidence>
<accession>A0A4R0IDL2</accession>
<dbReference type="GO" id="GO:0005886">
    <property type="term" value="C:plasma membrane"/>
    <property type="evidence" value="ECO:0007669"/>
    <property type="project" value="UniProtKB-SubCell"/>
</dbReference>
<sequence length="254" mass="27741">MSTAVLQARGVRKSFGHTEVLSGIDLDVTPGETVVVLGPSGSGKSTFLRCINLLESLDAGRITVDGRDVGYDVRNGRLHELSPNEIARRRRDIGMVFQQFNLFPHMTALENIVEAPIAVLGEGRREATARAVELLAEVGLAGREKAYPRQLSGGQQQRVAIARALAMRPKLMLFDEPTSALDPELVGEVLATMKRLASAGLTMVVVTHEISFAREAADRVVFMDAGQVVEQGTPEQVIDNPQHERTRAFLSRFL</sequence>
<keyword evidence="2" id="KW-0813">Transport</keyword>
<evidence type="ECO:0000313" key="10">
    <source>
        <dbReference type="EMBL" id="TCC30537.1"/>
    </source>
</evidence>
<protein>
    <recommendedName>
        <fullName evidence="7">ABC-type polar-amino-acid transporter</fullName>
        <ecNumber evidence="7">7.4.2.1</ecNumber>
    </recommendedName>
</protein>
<keyword evidence="3" id="KW-1003">Cell membrane</keyword>
<dbReference type="PROSITE" id="PS50893">
    <property type="entry name" value="ABC_TRANSPORTER_2"/>
    <property type="match status" value="1"/>
</dbReference>
<proteinExistence type="predicted"/>
<dbReference type="PIRSF" id="PIRSF039085">
    <property type="entry name" value="ABC_ATPase_HisP"/>
    <property type="match status" value="1"/>
</dbReference>
<dbReference type="Proteomes" id="UP000292695">
    <property type="component" value="Unassembled WGS sequence"/>
</dbReference>
<gene>
    <name evidence="10" type="ORF">E0H50_24330</name>
</gene>
<keyword evidence="11" id="KW-1185">Reference proteome</keyword>
<dbReference type="InterPro" id="IPR003593">
    <property type="entry name" value="AAA+_ATPase"/>
</dbReference>
<dbReference type="Pfam" id="PF00005">
    <property type="entry name" value="ABC_tran"/>
    <property type="match status" value="1"/>
</dbReference>
<evidence type="ECO:0000256" key="2">
    <source>
        <dbReference type="ARBA" id="ARBA00022448"/>
    </source>
</evidence>